<organism evidence="2 3">
    <name type="scientific">Heterodermia speciosa</name>
    <dbReference type="NCBI Taxonomy" id="116794"/>
    <lineage>
        <taxon>Eukaryota</taxon>
        <taxon>Fungi</taxon>
        <taxon>Dikarya</taxon>
        <taxon>Ascomycota</taxon>
        <taxon>Pezizomycotina</taxon>
        <taxon>Lecanoromycetes</taxon>
        <taxon>OSLEUM clade</taxon>
        <taxon>Lecanoromycetidae</taxon>
        <taxon>Caliciales</taxon>
        <taxon>Physciaceae</taxon>
        <taxon>Heterodermia</taxon>
    </lineage>
</organism>
<keyword evidence="3" id="KW-1185">Reference proteome</keyword>
<evidence type="ECO:0000313" key="2">
    <source>
        <dbReference type="EMBL" id="CAF9936031.1"/>
    </source>
</evidence>
<name>A0A8H3G4I3_9LECA</name>
<proteinExistence type="predicted"/>
<feature type="compositionally biased region" description="Polar residues" evidence="1">
    <location>
        <begin position="9"/>
        <end position="20"/>
    </location>
</feature>
<dbReference type="AlphaFoldDB" id="A0A8H3G4I3"/>
<dbReference type="Proteomes" id="UP000664521">
    <property type="component" value="Unassembled WGS sequence"/>
</dbReference>
<comment type="caution">
    <text evidence="2">The sequence shown here is derived from an EMBL/GenBank/DDBJ whole genome shotgun (WGS) entry which is preliminary data.</text>
</comment>
<evidence type="ECO:0000313" key="3">
    <source>
        <dbReference type="Proteomes" id="UP000664521"/>
    </source>
</evidence>
<dbReference type="EMBL" id="CAJPDS010000088">
    <property type="protein sequence ID" value="CAF9936031.1"/>
    <property type="molecule type" value="Genomic_DNA"/>
</dbReference>
<protein>
    <submittedName>
        <fullName evidence="2">Uncharacterized protein</fullName>
    </submittedName>
</protein>
<accession>A0A8H3G4I3</accession>
<feature type="region of interest" description="Disordered" evidence="1">
    <location>
        <begin position="1"/>
        <end position="22"/>
    </location>
</feature>
<evidence type="ECO:0000256" key="1">
    <source>
        <dbReference type="SAM" id="MobiDB-lite"/>
    </source>
</evidence>
<sequence length="119" mass="13566">MAARRSLSCPETSQSVTNTHPGCPLQDSAKPGFCPSCYSQQQREFRELQIDLGHLGELMEIIRKKHEDELRAVSGNKESMLKKQEELNVELRKWLDHKFLEISVNETIKAKMLAALSLL</sequence>
<gene>
    <name evidence="2" type="ORF">HETSPECPRED_009985</name>
</gene>
<reference evidence="2" key="1">
    <citation type="submission" date="2021-03" db="EMBL/GenBank/DDBJ databases">
        <authorList>
            <person name="Tagirdzhanova G."/>
        </authorList>
    </citation>
    <scope>NUCLEOTIDE SEQUENCE</scope>
</reference>